<evidence type="ECO:0000313" key="2">
    <source>
        <dbReference type="Proteomes" id="UP000248329"/>
    </source>
</evidence>
<proteinExistence type="predicted"/>
<name>A0AC61L555_9EURY</name>
<sequence length="298" mass="32763">MRILVTGGAGFIGSNIVSAIVEEHEVTVLDNLHTGNVDNLKDVKSEIDLIEDSCGNIRSRMPDSGVDAIVHLGIPSSSPMYKENPLLVGSAINDAISVFEFARDAGAKVVFASSSSLYNGVPTPHREDAKIGVTDYYTEARLCIERIAELYHELHDVNSIGLRFFSVYGHNERAKGIYANIVSQFLWEMQKGEIPVIYGDGEQTRDFVFVKDVVQACTLAMKKDIFGVFNVGTGESHSFNDVVRILNSELGTEIEPQHIENPLKNYVGHTLADLTRAGDVLGYNPEYSLERGIKELIG</sequence>
<comment type="caution">
    <text evidence="1">The sequence shown here is derived from an EMBL/GenBank/DDBJ whole genome shotgun (WGS) entry which is preliminary data.</text>
</comment>
<dbReference type="EMBL" id="PQXF01000005">
    <property type="protein sequence ID" value="PXF61517.1"/>
    <property type="molecule type" value="Genomic_DNA"/>
</dbReference>
<organism evidence="1 2">
    <name type="scientific">Candidatus Methanogaster sp</name>
    <dbReference type="NCBI Taxonomy" id="3386292"/>
    <lineage>
        <taxon>Archaea</taxon>
        <taxon>Methanobacteriati</taxon>
        <taxon>Methanobacteriota</taxon>
        <taxon>Stenosarchaea group</taxon>
        <taxon>Methanomicrobia</taxon>
        <taxon>Methanosarcinales</taxon>
        <taxon>ANME-2 cluster</taxon>
        <taxon>Candidatus Methanogasteraceae</taxon>
        <taxon>Candidatus Methanogaster</taxon>
    </lineage>
</organism>
<accession>A0AC61L555</accession>
<gene>
    <name evidence="1" type="ORF">C4B59_04205</name>
</gene>
<reference evidence="1" key="1">
    <citation type="submission" date="2018-01" db="EMBL/GenBank/DDBJ databases">
        <authorList>
            <person name="Krukenberg V."/>
        </authorList>
    </citation>
    <scope>NUCLEOTIDE SEQUENCE</scope>
    <source>
        <strain evidence="1">E20ANME2</strain>
    </source>
</reference>
<evidence type="ECO:0000313" key="1">
    <source>
        <dbReference type="EMBL" id="PXF61517.1"/>
    </source>
</evidence>
<protein>
    <submittedName>
        <fullName evidence="1">Nucleoside-diphosphate sugar epimerase</fullName>
    </submittedName>
</protein>
<dbReference type="Proteomes" id="UP000248329">
    <property type="component" value="Unassembled WGS sequence"/>
</dbReference>